<accession>A0A224YDE3</accession>
<proteinExistence type="predicted"/>
<feature type="domain" description="BPTI/Kunitz inhibitor" evidence="8">
    <location>
        <begin position="367"/>
        <end position="422"/>
    </location>
</feature>
<dbReference type="SUPFAM" id="SSF57362">
    <property type="entry name" value="BPTI-like"/>
    <property type="match status" value="6"/>
</dbReference>
<dbReference type="InterPro" id="IPR020901">
    <property type="entry name" value="Prtase_inh_Kunz-CS"/>
</dbReference>
<dbReference type="PRINTS" id="PR00759">
    <property type="entry name" value="BASICPTASE"/>
</dbReference>
<organism evidence="9">
    <name type="scientific">Rhipicephalus zambeziensis</name>
    <dbReference type="NCBI Taxonomy" id="60191"/>
    <lineage>
        <taxon>Eukaryota</taxon>
        <taxon>Metazoa</taxon>
        <taxon>Ecdysozoa</taxon>
        <taxon>Arthropoda</taxon>
        <taxon>Chelicerata</taxon>
        <taxon>Arachnida</taxon>
        <taxon>Acari</taxon>
        <taxon>Parasitiformes</taxon>
        <taxon>Ixodida</taxon>
        <taxon>Ixodoidea</taxon>
        <taxon>Ixodidae</taxon>
        <taxon>Rhipicephalinae</taxon>
        <taxon>Rhipicephalus</taxon>
        <taxon>Rhipicephalus</taxon>
    </lineage>
</organism>
<name>A0A224YDE3_9ACAR</name>
<comment type="subcellular location">
    <subcellularLocation>
        <location evidence="1">Secreted</location>
    </subcellularLocation>
</comment>
<dbReference type="EMBL" id="GFPF01000654">
    <property type="protein sequence ID" value="MAA11800.1"/>
    <property type="molecule type" value="Transcribed_RNA"/>
</dbReference>
<dbReference type="InterPro" id="IPR036880">
    <property type="entry name" value="Kunitz_BPTI_sf"/>
</dbReference>
<feature type="domain" description="BPTI/Kunitz inhibitor" evidence="8">
    <location>
        <begin position="306"/>
        <end position="356"/>
    </location>
</feature>
<evidence type="ECO:0000256" key="1">
    <source>
        <dbReference type="ARBA" id="ARBA00004613"/>
    </source>
</evidence>
<dbReference type="SMART" id="SM00131">
    <property type="entry name" value="KU"/>
    <property type="match status" value="6"/>
</dbReference>
<sequence>MKVSLFVLLTGLSCLFFVEGRIQWKPVTKKPTGKDGPCNLPPDTGLCKASIPKFYFNSTVRKCLIFTYGGCGGNENNFASEHECKQRCSKWKPAPTKPPGKNDTCNLPPEKGLCRASISMFYFNSTANKCMVFKYGGCGGNENKFHSKEDCELKCGKKMECKPAVCNMPPAVGPCKASIPRLYYNSTVNQCLEFRYGGCGGNGNNFDSKQKCKEHCGKKQVCNATTSNTTEKPEVCEMPRQAGPCKAYMPRYYFNRVLKRCLQFIYGGCRGNENNFESKLECEKKCARKELWKPAPSQPTGKPIACSLPPVTGNCKASIPSFYFDPGTNKCRGFTYGGCGGNANNFDSMKQCEYQCGSKYSKETDSCRISKQKGKPCTGKLNLATALWYFDTSYEKCKKYEYWKCGGNMTMFSSCSECVNTCRTHMKSLQVCTKEKLPK</sequence>
<evidence type="ECO:0000259" key="8">
    <source>
        <dbReference type="PROSITE" id="PS50279"/>
    </source>
</evidence>
<keyword evidence="2" id="KW-0964">Secreted</keyword>
<dbReference type="PANTHER" id="PTHR10083:SF374">
    <property type="entry name" value="BPTI_KUNITZ INHIBITOR DOMAIN-CONTAINING PROTEIN"/>
    <property type="match status" value="1"/>
</dbReference>
<protein>
    <submittedName>
        <fullName evidence="9">Pancreatic trypsin inhibitor</fullName>
    </submittedName>
</protein>
<dbReference type="InterPro" id="IPR050098">
    <property type="entry name" value="TFPI/VKTCI-like"/>
</dbReference>
<keyword evidence="3" id="KW-0646">Protease inhibitor</keyword>
<evidence type="ECO:0000256" key="2">
    <source>
        <dbReference type="ARBA" id="ARBA00022525"/>
    </source>
</evidence>
<dbReference type="AlphaFoldDB" id="A0A224YDE3"/>
<feature type="chain" id="PRO_5013008155" evidence="7">
    <location>
        <begin position="21"/>
        <end position="439"/>
    </location>
</feature>
<feature type="domain" description="BPTI/Kunitz inhibitor" evidence="8">
    <location>
        <begin position="105"/>
        <end position="155"/>
    </location>
</feature>
<evidence type="ECO:0000256" key="5">
    <source>
        <dbReference type="ARBA" id="ARBA00022900"/>
    </source>
</evidence>
<dbReference type="GO" id="GO:0004867">
    <property type="term" value="F:serine-type endopeptidase inhibitor activity"/>
    <property type="evidence" value="ECO:0007669"/>
    <property type="project" value="UniProtKB-KW"/>
</dbReference>
<dbReference type="PROSITE" id="PS00280">
    <property type="entry name" value="BPTI_KUNITZ_1"/>
    <property type="match status" value="3"/>
</dbReference>
<feature type="domain" description="BPTI/Kunitz inhibitor" evidence="8">
    <location>
        <begin position="236"/>
        <end position="286"/>
    </location>
</feature>
<dbReference type="InterPro" id="IPR002223">
    <property type="entry name" value="Kunitz_BPTI"/>
</dbReference>
<feature type="domain" description="BPTI/Kunitz inhibitor" evidence="8">
    <location>
        <begin position="166"/>
        <end position="216"/>
    </location>
</feature>
<dbReference type="CDD" id="cd00109">
    <property type="entry name" value="Kunitz-type"/>
    <property type="match status" value="4"/>
</dbReference>
<evidence type="ECO:0000256" key="6">
    <source>
        <dbReference type="ARBA" id="ARBA00023157"/>
    </source>
</evidence>
<feature type="domain" description="BPTI/Kunitz inhibitor" evidence="8">
    <location>
        <begin position="38"/>
        <end position="88"/>
    </location>
</feature>
<evidence type="ECO:0000313" key="9">
    <source>
        <dbReference type="EMBL" id="MAA11800.1"/>
    </source>
</evidence>
<evidence type="ECO:0000256" key="4">
    <source>
        <dbReference type="ARBA" id="ARBA00022737"/>
    </source>
</evidence>
<keyword evidence="6" id="KW-1015">Disulfide bond</keyword>
<keyword evidence="7" id="KW-0732">Signal</keyword>
<feature type="signal peptide" evidence="7">
    <location>
        <begin position="1"/>
        <end position="20"/>
    </location>
</feature>
<evidence type="ECO:0000256" key="7">
    <source>
        <dbReference type="SAM" id="SignalP"/>
    </source>
</evidence>
<dbReference type="FunFam" id="4.10.410.10:FF:000020">
    <property type="entry name" value="Collagen, type VI, alpha 3"/>
    <property type="match status" value="1"/>
</dbReference>
<keyword evidence="4" id="KW-0677">Repeat</keyword>
<dbReference type="PANTHER" id="PTHR10083">
    <property type="entry name" value="KUNITZ-TYPE PROTEASE INHIBITOR-RELATED"/>
    <property type="match status" value="1"/>
</dbReference>
<reference evidence="9" key="1">
    <citation type="journal article" date="2017" name="Parasit. Vectors">
        <title>Sialotranscriptomics of Rhipicephalus zambeziensis reveals intricate expression profiles of secretory proteins and suggests tight temporal transcriptional regulation during blood-feeding.</title>
        <authorList>
            <person name="de Castro M.H."/>
            <person name="de Klerk D."/>
            <person name="Pienaar R."/>
            <person name="Rees D.J.G."/>
            <person name="Mans B.J."/>
        </authorList>
    </citation>
    <scope>NUCLEOTIDE SEQUENCE</scope>
    <source>
        <tissue evidence="9">Salivary glands</tissue>
    </source>
</reference>
<keyword evidence="5" id="KW-0722">Serine protease inhibitor</keyword>
<dbReference type="Gene3D" id="4.10.410.10">
    <property type="entry name" value="Pancreatic trypsin inhibitor Kunitz domain"/>
    <property type="match status" value="6"/>
</dbReference>
<evidence type="ECO:0000256" key="3">
    <source>
        <dbReference type="ARBA" id="ARBA00022690"/>
    </source>
</evidence>
<dbReference type="GO" id="GO:0005615">
    <property type="term" value="C:extracellular space"/>
    <property type="evidence" value="ECO:0007669"/>
    <property type="project" value="TreeGrafter"/>
</dbReference>
<dbReference type="FunFam" id="4.10.410.10:FF:000004">
    <property type="entry name" value="Tissue factor pathway inhibitor"/>
    <property type="match status" value="2"/>
</dbReference>
<dbReference type="Pfam" id="PF00014">
    <property type="entry name" value="Kunitz_BPTI"/>
    <property type="match status" value="6"/>
</dbReference>
<dbReference type="PROSITE" id="PS50279">
    <property type="entry name" value="BPTI_KUNITZ_2"/>
    <property type="match status" value="6"/>
</dbReference>